<proteinExistence type="predicted"/>
<protein>
    <submittedName>
        <fullName evidence="1">Uncharacterized protein</fullName>
    </submittedName>
</protein>
<comment type="caution">
    <text evidence="1">The sequence shown here is derived from an EMBL/GenBank/DDBJ whole genome shotgun (WGS) entry which is preliminary data.</text>
</comment>
<organism evidence="1">
    <name type="scientific">marine sediment metagenome</name>
    <dbReference type="NCBI Taxonomy" id="412755"/>
    <lineage>
        <taxon>unclassified sequences</taxon>
        <taxon>metagenomes</taxon>
        <taxon>ecological metagenomes</taxon>
    </lineage>
</organism>
<feature type="non-terminal residue" evidence="1">
    <location>
        <position position="119"/>
    </location>
</feature>
<gene>
    <name evidence="1" type="ORF">S03H2_69863</name>
</gene>
<dbReference type="EMBL" id="BARU01046265">
    <property type="protein sequence ID" value="GAI00665.1"/>
    <property type="molecule type" value="Genomic_DNA"/>
</dbReference>
<sequence>MLEKPQKLANTGKVYRMLYDMAPETREERFFKPEYMDKNMWFKMPDWVMRSAKAFYPALDEKNPLYAHIDLPLGELSGDMNRVINLLNFEGLKPIIDFIRGRKDFPTYGMKTETYPKQE</sequence>
<evidence type="ECO:0000313" key="1">
    <source>
        <dbReference type="EMBL" id="GAI00665.1"/>
    </source>
</evidence>
<name>X1LE09_9ZZZZ</name>
<dbReference type="AlphaFoldDB" id="X1LE09"/>
<reference evidence="1" key="1">
    <citation type="journal article" date="2014" name="Front. Microbiol.">
        <title>High frequency of phylogenetically diverse reductive dehalogenase-homologous genes in deep subseafloor sedimentary metagenomes.</title>
        <authorList>
            <person name="Kawai M."/>
            <person name="Futagami T."/>
            <person name="Toyoda A."/>
            <person name="Takaki Y."/>
            <person name="Nishi S."/>
            <person name="Hori S."/>
            <person name="Arai W."/>
            <person name="Tsubouchi T."/>
            <person name="Morono Y."/>
            <person name="Uchiyama I."/>
            <person name="Ito T."/>
            <person name="Fujiyama A."/>
            <person name="Inagaki F."/>
            <person name="Takami H."/>
        </authorList>
    </citation>
    <scope>NUCLEOTIDE SEQUENCE</scope>
    <source>
        <strain evidence="1">Expedition CK06-06</strain>
    </source>
</reference>
<accession>X1LE09</accession>